<organism evidence="1 2">
    <name type="scientific">Caldisericum exile (strain DSM 21853 / NBRC 104410 / AZM16c01)</name>
    <dbReference type="NCBI Taxonomy" id="511051"/>
    <lineage>
        <taxon>Bacteria</taxon>
        <taxon>Pseudomonadati</taxon>
        <taxon>Caldisericota/Cryosericota group</taxon>
        <taxon>Caldisericota</taxon>
        <taxon>Caldisericia</taxon>
        <taxon>Caldisericales</taxon>
        <taxon>Caldisericaceae</taxon>
        <taxon>Caldisericum</taxon>
    </lineage>
</organism>
<protein>
    <submittedName>
        <fullName evidence="1">ThiamineS family protein</fullName>
    </submittedName>
</protein>
<dbReference type="InterPro" id="IPR012675">
    <property type="entry name" value="Beta-grasp_dom_sf"/>
</dbReference>
<dbReference type="AlphaFoldDB" id="A0A7U6GEQ8"/>
<evidence type="ECO:0000313" key="2">
    <source>
        <dbReference type="Proteomes" id="UP000004793"/>
    </source>
</evidence>
<dbReference type="EMBL" id="AP012051">
    <property type="protein sequence ID" value="BAL81016.1"/>
    <property type="molecule type" value="Genomic_DNA"/>
</dbReference>
<dbReference type="OrthoDB" id="9801945at2"/>
<gene>
    <name evidence="1" type="ordered locus">CSE_08900</name>
</gene>
<reference evidence="1 2" key="1">
    <citation type="submission" date="2011-01" db="EMBL/GenBank/DDBJ databases">
        <title>Whole genome sequence of Caldisericum exile AZM16c01.</title>
        <authorList>
            <person name="Narita-Yamada S."/>
            <person name="Kawakoshi A."/>
            <person name="Nakamura S."/>
            <person name="Sasagawa M."/>
            <person name="Fukada J."/>
            <person name="Sekine M."/>
            <person name="Kato Y."/>
            <person name="Fukai R."/>
            <person name="Sasaki K."/>
            <person name="Hanamaki A."/>
            <person name="Narita H."/>
            <person name="Konno Y."/>
            <person name="Mori K."/>
            <person name="Yamazaki S."/>
            <person name="Suzuki K."/>
            <person name="Fujita N."/>
        </authorList>
    </citation>
    <scope>NUCLEOTIDE SEQUENCE [LARGE SCALE GENOMIC DNA]</scope>
    <source>
        <strain evidence="2">DSM 21853 / NBRC 104410 / AZM16c01</strain>
    </source>
</reference>
<dbReference type="RefSeq" id="WP_014453418.1">
    <property type="nucleotide sequence ID" value="NC_017096.1"/>
</dbReference>
<evidence type="ECO:0000313" key="1">
    <source>
        <dbReference type="EMBL" id="BAL81016.1"/>
    </source>
</evidence>
<dbReference type="SUPFAM" id="SSF54285">
    <property type="entry name" value="MoaD/ThiS"/>
    <property type="match status" value="1"/>
</dbReference>
<dbReference type="Gene3D" id="3.10.20.30">
    <property type="match status" value="1"/>
</dbReference>
<dbReference type="KEGG" id="cex:CSE_08900"/>
<sequence length="74" mass="8433">MTVKVKLYGDYLKYGPEETYINIEDNSTVEDVLNKFGIEERKYIIVLVNLKRAWFDDKLNEGDVVSVFSPVGGG</sequence>
<dbReference type="InterPro" id="IPR003749">
    <property type="entry name" value="ThiS/MoaD-like"/>
</dbReference>
<dbReference type="Pfam" id="PF02597">
    <property type="entry name" value="ThiS"/>
    <property type="match status" value="1"/>
</dbReference>
<accession>A0A7U6GEQ8</accession>
<dbReference type="CDD" id="cd17040">
    <property type="entry name" value="Ubl_MoaD_like"/>
    <property type="match status" value="1"/>
</dbReference>
<dbReference type="Proteomes" id="UP000004793">
    <property type="component" value="Chromosome"/>
</dbReference>
<keyword evidence="2" id="KW-1185">Reference proteome</keyword>
<dbReference type="InterPro" id="IPR016155">
    <property type="entry name" value="Mopterin_synth/thiamin_S_b"/>
</dbReference>
<proteinExistence type="predicted"/>
<name>A0A7U6GEQ8_CALEA</name>